<proteinExistence type="predicted"/>
<comment type="caution">
    <text evidence="1">The sequence shown here is derived from an EMBL/GenBank/DDBJ whole genome shotgun (WGS) entry which is preliminary data.</text>
</comment>
<dbReference type="OrthoDB" id="8482257at2"/>
<gene>
    <name evidence="1" type="ORF">C8N34_102230</name>
</gene>
<dbReference type="RefSeq" id="WP_108127873.1">
    <property type="nucleotide sequence ID" value="NZ_QBKP01000002.1"/>
</dbReference>
<name>A0A2T6B8N7_9RHOB</name>
<dbReference type="AlphaFoldDB" id="A0A2T6B8N7"/>
<dbReference type="Proteomes" id="UP000244224">
    <property type="component" value="Unassembled WGS sequence"/>
</dbReference>
<dbReference type="EMBL" id="QBKP01000002">
    <property type="protein sequence ID" value="PTX52450.1"/>
    <property type="molecule type" value="Genomic_DNA"/>
</dbReference>
<evidence type="ECO:0000313" key="1">
    <source>
        <dbReference type="EMBL" id="PTX52450.1"/>
    </source>
</evidence>
<keyword evidence="2" id="KW-1185">Reference proteome</keyword>
<accession>A0A2T6B8N7</accession>
<reference evidence="1 2" key="1">
    <citation type="submission" date="2018-04" db="EMBL/GenBank/DDBJ databases">
        <title>Genomic Encyclopedia of Archaeal and Bacterial Type Strains, Phase II (KMG-II): from individual species to whole genera.</title>
        <authorList>
            <person name="Goeker M."/>
        </authorList>
    </citation>
    <scope>NUCLEOTIDE SEQUENCE [LARGE SCALE GENOMIC DNA]</scope>
    <source>
        <strain evidence="1 2">DSM 21823</strain>
    </source>
</reference>
<protein>
    <recommendedName>
        <fullName evidence="3">HAD family hydrolase</fullName>
    </recommendedName>
</protein>
<organism evidence="1 2">
    <name type="scientific">Gemmobacter caeni</name>
    <dbReference type="NCBI Taxonomy" id="589035"/>
    <lineage>
        <taxon>Bacteria</taxon>
        <taxon>Pseudomonadati</taxon>
        <taxon>Pseudomonadota</taxon>
        <taxon>Alphaproteobacteria</taxon>
        <taxon>Rhodobacterales</taxon>
        <taxon>Paracoccaceae</taxon>
        <taxon>Gemmobacter</taxon>
    </lineage>
</organism>
<evidence type="ECO:0000313" key="2">
    <source>
        <dbReference type="Proteomes" id="UP000244224"/>
    </source>
</evidence>
<sequence length="101" mass="11062">MILAIDFDETYTRDPELWDGLLGAALTRGHRVFCVSARHERQMGEVRATIGRLIGPEVCFGTGGAPKRRFMAEVADTHVDVWIDDAPESVVEIPDPGQGPA</sequence>
<evidence type="ECO:0008006" key="3">
    <source>
        <dbReference type="Google" id="ProtNLM"/>
    </source>
</evidence>